<accession>A0A0U1CYY2</accession>
<protein>
    <submittedName>
        <fullName evidence="1">Uncharacterized protein</fullName>
    </submittedName>
</protein>
<proteinExistence type="predicted"/>
<organism evidence="1 2">
    <name type="scientific">Mycobacterium europaeum</name>
    <dbReference type="NCBI Taxonomy" id="761804"/>
    <lineage>
        <taxon>Bacteria</taxon>
        <taxon>Bacillati</taxon>
        <taxon>Actinomycetota</taxon>
        <taxon>Actinomycetes</taxon>
        <taxon>Mycobacteriales</taxon>
        <taxon>Mycobacteriaceae</taxon>
        <taxon>Mycobacterium</taxon>
        <taxon>Mycobacterium simiae complex</taxon>
    </lineage>
</organism>
<name>A0A0U1CYY2_9MYCO</name>
<dbReference type="AlphaFoldDB" id="A0A0U1CYY2"/>
<gene>
    <name evidence="1" type="ORF">BN000_00621</name>
</gene>
<dbReference type="Proteomes" id="UP000199601">
    <property type="component" value="Unassembled WGS sequence"/>
</dbReference>
<dbReference type="EMBL" id="CTEC01000001">
    <property type="protein sequence ID" value="CQD03686.1"/>
    <property type="molecule type" value="Genomic_DNA"/>
</dbReference>
<evidence type="ECO:0000313" key="1">
    <source>
        <dbReference type="EMBL" id="CQD03686.1"/>
    </source>
</evidence>
<reference evidence="2" key="1">
    <citation type="submission" date="2015-03" db="EMBL/GenBank/DDBJ databases">
        <authorList>
            <person name="Urmite Genomes"/>
        </authorList>
    </citation>
    <scope>NUCLEOTIDE SEQUENCE [LARGE SCALE GENOMIC DNA]</scope>
    <source>
        <strain evidence="2">CSUR P1344</strain>
    </source>
</reference>
<dbReference type="RefSeq" id="WP_141659133.1">
    <property type="nucleotide sequence ID" value="NZ_CTEC01000001.1"/>
</dbReference>
<keyword evidence="2" id="KW-1185">Reference proteome</keyword>
<evidence type="ECO:0000313" key="2">
    <source>
        <dbReference type="Proteomes" id="UP000199601"/>
    </source>
</evidence>
<sequence length="80" mass="9121">MNDFAPCMDTRYGHMTQQQYEARRADELLRESMQTVCELCDDDGYRPNGIVCDHVDRSEIHKRGIAKCRAALADTKAIDA</sequence>